<protein>
    <submittedName>
        <fullName evidence="3">Transcriptional regulator</fullName>
    </submittedName>
</protein>
<reference evidence="3" key="1">
    <citation type="journal article" date="2014" name="Int. J. Syst. Evol. Microbiol.">
        <title>Complete genome sequence of Corynebacterium casei LMG S-19264T (=DSM 44701T), isolated from a smear-ripened cheese.</title>
        <authorList>
            <consortium name="US DOE Joint Genome Institute (JGI-PGF)"/>
            <person name="Walter F."/>
            <person name="Albersmeier A."/>
            <person name="Kalinowski J."/>
            <person name="Ruckert C."/>
        </authorList>
    </citation>
    <scope>NUCLEOTIDE SEQUENCE</scope>
    <source>
        <strain evidence="3">VKM Ac-1401</strain>
    </source>
</reference>
<reference evidence="3" key="2">
    <citation type="submission" date="2023-01" db="EMBL/GenBank/DDBJ databases">
        <authorList>
            <person name="Sun Q."/>
            <person name="Evtushenko L."/>
        </authorList>
    </citation>
    <scope>NUCLEOTIDE SEQUENCE</scope>
    <source>
        <strain evidence="3">VKM Ac-1401</strain>
    </source>
</reference>
<dbReference type="Proteomes" id="UP001142372">
    <property type="component" value="Unassembled WGS sequence"/>
</dbReference>
<dbReference type="Gene3D" id="1.10.10.10">
    <property type="entry name" value="Winged helix-like DNA-binding domain superfamily/Winged helix DNA-binding domain"/>
    <property type="match status" value="1"/>
</dbReference>
<dbReference type="InterPro" id="IPR036388">
    <property type="entry name" value="WH-like_DNA-bd_sf"/>
</dbReference>
<dbReference type="EMBL" id="BSEN01000001">
    <property type="protein sequence ID" value="GLJ74544.1"/>
    <property type="molecule type" value="Genomic_DNA"/>
</dbReference>
<evidence type="ECO:0000259" key="1">
    <source>
        <dbReference type="Pfam" id="PF08279"/>
    </source>
</evidence>
<dbReference type="Pfam" id="PF13280">
    <property type="entry name" value="WYL"/>
    <property type="match status" value="1"/>
</dbReference>
<name>A0A9W6H6Y7_9MICO</name>
<dbReference type="Pfam" id="PF08279">
    <property type="entry name" value="HTH_11"/>
    <property type="match status" value="1"/>
</dbReference>
<dbReference type="AlphaFoldDB" id="A0A9W6H6Y7"/>
<proteinExistence type="predicted"/>
<sequence>MAYRRIVNRTDRLYALVEELRAVAPRPLSARRLAERFEVSVRTVERDISALQQSGTPIWAEPGRTGGYCLDRERTLPPVNFTPTEAVAMAVALDRMAGTPFQAAAQTALRKLVAAMQSGDASAARELAARVHLLGDGATAASVPPLIADALSAGRVLRIRYRDAGGAVTMRDIEPLGYIGKTHDWYLVAWCRLREGVRAFRTDRIVSSVVTAEVPEPRELSADELDIPYGDLRQLSLT</sequence>
<dbReference type="InterPro" id="IPR013196">
    <property type="entry name" value="HTH_11"/>
</dbReference>
<gene>
    <name evidence="3" type="ORF">GCM10017584_01170</name>
</gene>
<dbReference type="SUPFAM" id="SSF46785">
    <property type="entry name" value="Winged helix' DNA-binding domain"/>
    <property type="match status" value="1"/>
</dbReference>
<dbReference type="InterPro" id="IPR026881">
    <property type="entry name" value="WYL_dom"/>
</dbReference>
<dbReference type="InterPro" id="IPR051534">
    <property type="entry name" value="CBASS_pafABC_assoc_protein"/>
</dbReference>
<dbReference type="PROSITE" id="PS52050">
    <property type="entry name" value="WYL"/>
    <property type="match status" value="1"/>
</dbReference>
<organism evidence="3 4">
    <name type="scientific">Leifsonia poae</name>
    <dbReference type="NCBI Taxonomy" id="110933"/>
    <lineage>
        <taxon>Bacteria</taxon>
        <taxon>Bacillati</taxon>
        <taxon>Actinomycetota</taxon>
        <taxon>Actinomycetes</taxon>
        <taxon>Micrococcales</taxon>
        <taxon>Microbacteriaceae</taxon>
        <taxon>Leifsonia</taxon>
    </lineage>
</organism>
<evidence type="ECO:0000259" key="2">
    <source>
        <dbReference type="Pfam" id="PF13280"/>
    </source>
</evidence>
<dbReference type="PANTHER" id="PTHR34580:SF1">
    <property type="entry name" value="PROTEIN PAFC"/>
    <property type="match status" value="1"/>
</dbReference>
<feature type="domain" description="WYL" evidence="2">
    <location>
        <begin position="146"/>
        <end position="207"/>
    </location>
</feature>
<evidence type="ECO:0000313" key="4">
    <source>
        <dbReference type="Proteomes" id="UP001142372"/>
    </source>
</evidence>
<feature type="domain" description="Helix-turn-helix type 11" evidence="1">
    <location>
        <begin position="12"/>
        <end position="68"/>
    </location>
</feature>
<dbReference type="InterPro" id="IPR036390">
    <property type="entry name" value="WH_DNA-bd_sf"/>
</dbReference>
<comment type="caution">
    <text evidence="3">The sequence shown here is derived from an EMBL/GenBank/DDBJ whole genome shotgun (WGS) entry which is preliminary data.</text>
</comment>
<evidence type="ECO:0000313" key="3">
    <source>
        <dbReference type="EMBL" id="GLJ74544.1"/>
    </source>
</evidence>
<dbReference type="PANTHER" id="PTHR34580">
    <property type="match status" value="1"/>
</dbReference>
<accession>A0A9W6H6Y7</accession>
<keyword evidence="4" id="KW-1185">Reference proteome</keyword>